<evidence type="ECO:0000256" key="6">
    <source>
        <dbReference type="ARBA" id="ARBA00023136"/>
    </source>
</evidence>
<keyword evidence="5 9" id="KW-0342">GTP-binding</keyword>
<keyword evidence="6 9" id="KW-0472">Membrane</keyword>
<feature type="transmembrane region" description="Helical" evidence="11">
    <location>
        <begin position="6"/>
        <end position="26"/>
    </location>
</feature>
<evidence type="ECO:0000313" key="14">
    <source>
        <dbReference type="Proteomes" id="UP000466831"/>
    </source>
</evidence>
<dbReference type="InterPro" id="IPR013822">
    <property type="entry name" value="Signal_recog_particl_SRP54_hlx"/>
</dbReference>
<keyword evidence="2 9" id="KW-0963">Cytoplasm</keyword>
<comment type="similarity">
    <text evidence="9">Belongs to the GTP-binding SRP family. FtsY subfamily.</text>
</comment>
<evidence type="ECO:0000256" key="3">
    <source>
        <dbReference type="ARBA" id="ARBA00022741"/>
    </source>
</evidence>
<feature type="compositionally biased region" description="Polar residues" evidence="10">
    <location>
        <begin position="50"/>
        <end position="63"/>
    </location>
</feature>
<evidence type="ECO:0000256" key="1">
    <source>
        <dbReference type="ARBA" id="ARBA00022475"/>
    </source>
</evidence>
<keyword evidence="11" id="KW-1133">Transmembrane helix</keyword>
<evidence type="ECO:0000256" key="9">
    <source>
        <dbReference type="HAMAP-Rule" id="MF_00920"/>
    </source>
</evidence>
<dbReference type="Pfam" id="PF02881">
    <property type="entry name" value="SRP54_N"/>
    <property type="match status" value="1"/>
</dbReference>
<dbReference type="PROSITE" id="PS00300">
    <property type="entry name" value="SRP54"/>
    <property type="match status" value="1"/>
</dbReference>
<keyword evidence="14" id="KW-1185">Reference proteome</keyword>
<feature type="compositionally biased region" description="Basic and acidic residues" evidence="10">
    <location>
        <begin position="83"/>
        <end position="94"/>
    </location>
</feature>
<keyword evidence="1 9" id="KW-1003">Cell membrane</keyword>
<keyword evidence="7 9" id="KW-0675">Receptor</keyword>
<proteinExistence type="inferred from homology"/>
<keyword evidence="3 9" id="KW-0547">Nucleotide-binding</keyword>
<evidence type="ECO:0000256" key="5">
    <source>
        <dbReference type="ARBA" id="ARBA00023134"/>
    </source>
</evidence>
<comment type="subunit">
    <text evidence="9">Part of the signal recognition particle protein translocation system, which is composed of SRP and FtsY.</text>
</comment>
<dbReference type="SUPFAM" id="SSF47364">
    <property type="entry name" value="Domain of the SRP/SRP receptor G-proteins"/>
    <property type="match status" value="1"/>
</dbReference>
<organism evidence="13 14">
    <name type="scientific">Mycobacterium marseillense</name>
    <dbReference type="NCBI Taxonomy" id="701042"/>
    <lineage>
        <taxon>Bacteria</taxon>
        <taxon>Bacillati</taxon>
        <taxon>Actinomycetota</taxon>
        <taxon>Actinomycetes</taxon>
        <taxon>Mycobacteriales</taxon>
        <taxon>Mycobacteriaceae</taxon>
        <taxon>Mycobacterium</taxon>
        <taxon>Mycobacterium avium complex (MAC)</taxon>
    </lineage>
</organism>
<dbReference type="Gene3D" id="1.20.120.140">
    <property type="entry name" value="Signal recognition particle SRP54, nucleotide-binding domain"/>
    <property type="match status" value="1"/>
</dbReference>
<accession>A0ABN5ZUK5</accession>
<dbReference type="RefSeq" id="WP_067168857.1">
    <property type="nucleotide sequence ID" value="NZ_AP022584.1"/>
</dbReference>
<dbReference type="InterPro" id="IPR003593">
    <property type="entry name" value="AAA+_ATPase"/>
</dbReference>
<dbReference type="Gene3D" id="3.40.50.300">
    <property type="entry name" value="P-loop containing nucleotide triphosphate hydrolases"/>
    <property type="match status" value="1"/>
</dbReference>
<dbReference type="EC" id="3.6.5.4" evidence="9"/>
<feature type="binding site" evidence="9">
    <location>
        <begin position="332"/>
        <end position="336"/>
    </location>
    <ligand>
        <name>GTP</name>
        <dbReference type="ChEBI" id="CHEBI:37565"/>
    </ligand>
</feature>
<feature type="compositionally biased region" description="Pro residues" evidence="10">
    <location>
        <begin position="104"/>
        <end position="128"/>
    </location>
</feature>
<feature type="binding site" evidence="9">
    <location>
        <begin position="394"/>
        <end position="397"/>
    </location>
    <ligand>
        <name>GTP</name>
        <dbReference type="ChEBI" id="CHEBI:37565"/>
    </ligand>
</feature>
<dbReference type="EMBL" id="AP022584">
    <property type="protein sequence ID" value="BBY11288.1"/>
    <property type="molecule type" value="Genomic_DNA"/>
</dbReference>
<dbReference type="SMART" id="SM00382">
    <property type="entry name" value="AAA"/>
    <property type="match status" value="1"/>
</dbReference>
<dbReference type="PANTHER" id="PTHR43134">
    <property type="entry name" value="SIGNAL RECOGNITION PARTICLE RECEPTOR SUBUNIT ALPHA"/>
    <property type="match status" value="1"/>
</dbReference>
<evidence type="ECO:0000256" key="8">
    <source>
        <dbReference type="ARBA" id="ARBA00048027"/>
    </source>
</evidence>
<dbReference type="InterPro" id="IPR036225">
    <property type="entry name" value="SRP/SRP_N"/>
</dbReference>
<dbReference type="SMART" id="SM00963">
    <property type="entry name" value="SRP54_N"/>
    <property type="match status" value="1"/>
</dbReference>
<reference evidence="13 14" key="1">
    <citation type="journal article" date="2019" name="Emerg. Microbes Infect.">
        <title>Comprehensive subspecies identification of 175 nontuberculous mycobacteria species based on 7547 genomic profiles.</title>
        <authorList>
            <person name="Matsumoto Y."/>
            <person name="Kinjo T."/>
            <person name="Motooka D."/>
            <person name="Nabeya D."/>
            <person name="Jung N."/>
            <person name="Uechi K."/>
            <person name="Horii T."/>
            <person name="Iida T."/>
            <person name="Fujita J."/>
            <person name="Nakamura S."/>
        </authorList>
    </citation>
    <scope>NUCLEOTIDE SEQUENCE [LARGE SCALE GENOMIC DNA]</scope>
    <source>
        <strain evidence="13 14">JCM 17324</strain>
    </source>
</reference>
<protein>
    <recommendedName>
        <fullName evidence="9">Signal recognition particle receptor FtsY</fullName>
        <shortName evidence="9">SRP receptor</shortName>
        <ecNumber evidence="9">3.6.5.4</ecNumber>
    </recommendedName>
</protein>
<evidence type="ECO:0000259" key="12">
    <source>
        <dbReference type="PROSITE" id="PS00300"/>
    </source>
</evidence>
<dbReference type="InterPro" id="IPR042101">
    <property type="entry name" value="SRP54_N_sf"/>
</dbReference>
<dbReference type="Pfam" id="PF00448">
    <property type="entry name" value="SRP54"/>
    <property type="match status" value="1"/>
</dbReference>
<dbReference type="PANTHER" id="PTHR43134:SF1">
    <property type="entry name" value="SIGNAL RECOGNITION PARTICLE RECEPTOR SUBUNIT ALPHA"/>
    <property type="match status" value="1"/>
</dbReference>
<evidence type="ECO:0000256" key="4">
    <source>
        <dbReference type="ARBA" id="ARBA00022801"/>
    </source>
</evidence>
<dbReference type="InterPro" id="IPR027417">
    <property type="entry name" value="P-loop_NTPase"/>
</dbReference>
<feature type="binding site" evidence="9">
    <location>
        <begin position="250"/>
        <end position="257"/>
    </location>
    <ligand>
        <name>GTP</name>
        <dbReference type="ChEBI" id="CHEBI:37565"/>
    </ligand>
</feature>
<evidence type="ECO:0000313" key="13">
    <source>
        <dbReference type="EMBL" id="BBY11288.1"/>
    </source>
</evidence>
<dbReference type="InterPro" id="IPR000897">
    <property type="entry name" value="SRP54_GTPase_dom"/>
</dbReference>
<evidence type="ECO:0000256" key="7">
    <source>
        <dbReference type="ARBA" id="ARBA00023170"/>
    </source>
</evidence>
<feature type="region of interest" description="Disordered" evidence="10">
    <location>
        <begin position="41"/>
        <end position="141"/>
    </location>
</feature>
<dbReference type="SUPFAM" id="SSF52540">
    <property type="entry name" value="P-loop containing nucleoside triphosphate hydrolases"/>
    <property type="match status" value="1"/>
</dbReference>
<evidence type="ECO:0000256" key="10">
    <source>
        <dbReference type="SAM" id="MobiDB-lite"/>
    </source>
</evidence>
<comment type="function">
    <text evidence="9">Involved in targeting and insertion of nascent membrane proteins into the cytoplasmic membrane. Acts as a receptor for the complex formed by the signal recognition particle (SRP) and the ribosome-nascent chain (RNC).</text>
</comment>
<dbReference type="Proteomes" id="UP000466831">
    <property type="component" value="Chromosome"/>
</dbReference>
<dbReference type="NCBIfam" id="TIGR00064">
    <property type="entry name" value="ftsY"/>
    <property type="match status" value="1"/>
</dbReference>
<sequence length="442" mass="46385">MSQGLWIALAVIAVLVVITALVFGLLRYRRRRISFSTRAEPGAIDRSGGYTASSGITFSQTPTVAPPERLDTTGLPGVGDDAAIPRDAPRRTISDVDLPEPETVTPPEPEPEPAPAPEPEPEPQPETPAAPEIEEIAPPEGRLERLRGRLARSQSAFGRSMLGLIGGGDLDEDAWQDVEDTLLVADLGPVVAESVIAQLRARLAGSDVRTEADAKAVLRDVLIKELQPGMDRSIRALPHADHPSVLLVVGVNGTGKTTTVGKLARVLVADGRRVVLGAADTFRAAAADQLQTWASRVGAEVVRGAEGADPASVAFDAVDKGIDAGVDVVLIDTAGRLHTKVGLMDELDKVKRVVTRRAAVDEVLLVLDATIGQNGLAQARVFAEVVEITGAVLTKLDGTAKGGIVFRVQQELGVPVKLVGLGEGPDDLAPFEPAAFVDALLG</sequence>
<keyword evidence="11" id="KW-0812">Transmembrane</keyword>
<comment type="subcellular location">
    <subcellularLocation>
        <location evidence="9">Cell membrane</location>
        <topology evidence="9">Peripheral membrane protein</topology>
        <orientation evidence="9">Cytoplasmic side</orientation>
    </subcellularLocation>
    <subcellularLocation>
        <location evidence="9">Cytoplasm</location>
    </subcellularLocation>
</comment>
<name>A0ABN5ZUK5_9MYCO</name>
<evidence type="ECO:0000256" key="2">
    <source>
        <dbReference type="ARBA" id="ARBA00022490"/>
    </source>
</evidence>
<comment type="catalytic activity">
    <reaction evidence="8 9">
        <text>GTP + H2O = GDP + phosphate + H(+)</text>
        <dbReference type="Rhea" id="RHEA:19669"/>
        <dbReference type="ChEBI" id="CHEBI:15377"/>
        <dbReference type="ChEBI" id="CHEBI:15378"/>
        <dbReference type="ChEBI" id="CHEBI:37565"/>
        <dbReference type="ChEBI" id="CHEBI:43474"/>
        <dbReference type="ChEBI" id="CHEBI:58189"/>
        <dbReference type="EC" id="3.6.5.4"/>
    </reaction>
</comment>
<dbReference type="SMART" id="SM00962">
    <property type="entry name" value="SRP54"/>
    <property type="match status" value="1"/>
</dbReference>
<keyword evidence="4 9" id="KW-0378">Hydrolase</keyword>
<gene>
    <name evidence="9 13" type="primary">ftsY</name>
    <name evidence="13" type="ORF">MMARJ_20280</name>
</gene>
<dbReference type="InterPro" id="IPR004390">
    <property type="entry name" value="SR_rcpt_FtsY"/>
</dbReference>
<feature type="domain" description="SRP54-type proteins GTP-binding" evidence="12">
    <location>
        <begin position="415"/>
        <end position="428"/>
    </location>
</feature>
<evidence type="ECO:0000256" key="11">
    <source>
        <dbReference type="SAM" id="Phobius"/>
    </source>
</evidence>
<dbReference type="HAMAP" id="MF_00920">
    <property type="entry name" value="FtsY"/>
    <property type="match status" value="1"/>
</dbReference>